<accession>A0A7R7WC33</accession>
<evidence type="ECO:0000313" key="1">
    <source>
        <dbReference type="EMBL" id="BCS00211.1"/>
    </source>
</evidence>
<sequence>MPGLVDHFRDEIADEHKMKVCELGEVVQDSVCEIQTVTDGGSEVIGSVTTAHIDELNKQAVEEKKALKELATKLTVSLKASFDDLRDSRHENQGTHARCRSV</sequence>
<dbReference type="OrthoDB" id="4474712at2759"/>
<dbReference type="EMBL" id="AP024429">
    <property type="protein sequence ID" value="BCS00211.1"/>
    <property type="molecule type" value="Genomic_DNA"/>
</dbReference>
<protein>
    <submittedName>
        <fullName evidence="1">Uncharacterized protein</fullName>
    </submittedName>
</protein>
<gene>
    <name evidence="1" type="ORF">AKAW2_50552A</name>
</gene>
<proteinExistence type="predicted"/>
<dbReference type="AlphaFoldDB" id="A0A7R7WC33"/>
<evidence type="ECO:0000313" key="2">
    <source>
        <dbReference type="Proteomes" id="UP000661280"/>
    </source>
</evidence>
<name>A0A7R7WC33_ASPKA</name>
<dbReference type="Proteomes" id="UP000661280">
    <property type="component" value="Chromosome 5"/>
</dbReference>
<keyword evidence="2" id="KW-1185">Reference proteome</keyword>
<dbReference type="KEGG" id="aluc:AKAW2_50552A"/>
<reference evidence="1" key="2">
    <citation type="submission" date="2021-02" db="EMBL/GenBank/DDBJ databases">
        <title>Aspergillus luchuensis mut. kawachii IFO 4304 genome sequence.</title>
        <authorList>
            <person name="Mori K."/>
            <person name="Kadooka C."/>
            <person name="Goto M."/>
            <person name="Futagami T."/>
        </authorList>
    </citation>
    <scope>NUCLEOTIDE SEQUENCE</scope>
    <source>
        <strain evidence="1">IFO 4308</strain>
    </source>
</reference>
<organism evidence="1 2">
    <name type="scientific">Aspergillus kawachii</name>
    <name type="common">White koji mold</name>
    <name type="synonym">Aspergillus awamori var. kawachi</name>
    <dbReference type="NCBI Taxonomy" id="1069201"/>
    <lineage>
        <taxon>Eukaryota</taxon>
        <taxon>Fungi</taxon>
        <taxon>Dikarya</taxon>
        <taxon>Ascomycota</taxon>
        <taxon>Pezizomycotina</taxon>
        <taxon>Eurotiomycetes</taxon>
        <taxon>Eurotiomycetidae</taxon>
        <taxon>Eurotiales</taxon>
        <taxon>Aspergillaceae</taxon>
        <taxon>Aspergillus</taxon>
        <taxon>Aspergillus subgen. Circumdati</taxon>
    </lineage>
</organism>
<dbReference type="GeneID" id="64961532"/>
<dbReference type="RefSeq" id="XP_041543973.1">
    <property type="nucleotide sequence ID" value="XM_041690383.1"/>
</dbReference>
<reference evidence="1" key="1">
    <citation type="submission" date="2021-01" db="EMBL/GenBank/DDBJ databases">
        <authorList>
            <consortium name="Aspergillus luchuensis mut. kawachii IFO 4304 genome sequencing consortium"/>
            <person name="Kazuki M."/>
            <person name="Futagami T."/>
        </authorList>
    </citation>
    <scope>NUCLEOTIDE SEQUENCE</scope>
    <source>
        <strain evidence="1">IFO 4308</strain>
    </source>
</reference>